<keyword evidence="5 7" id="KW-1133">Transmembrane helix</keyword>
<evidence type="ECO:0000256" key="2">
    <source>
        <dbReference type="ARBA" id="ARBA00006386"/>
    </source>
</evidence>
<feature type="transmembrane region" description="Helical" evidence="7">
    <location>
        <begin position="48"/>
        <end position="73"/>
    </location>
</feature>
<protein>
    <submittedName>
        <fullName evidence="8">Permease</fullName>
    </submittedName>
</protein>
<gene>
    <name evidence="8" type="ORF">WCV65_15710</name>
</gene>
<sequence length="335" mass="37117">MTKQKSTWVKETAAFGLIALFLYLFFFVDLQQDQWNVPPNLLTVNTIFLSIVLEAIPFIMLGVFISALIQVFVSEETIRRVLPRNALLALFPAALLGIIFPVCECAIVPVVRRLIKKGMPLHIGVVFLVAAPVLNPVVFASTYYAFQSKPEIAYARMGLSFVAAILIGLVIWLLFKKTNQLKWSKEELMGKGPKHEASPDIGKWKSTFYHAGDEFFDMGKYLLLGALIASVFQTFLDRSILQTLGSNEFQSPAIMMGLAYILSLCSEADAFIAASFGSTFTAGSLLAFLVYGPMIDLKNTIMLLAFFRTKFTLVLIGVITGVVYILVLICQALIL</sequence>
<evidence type="ECO:0000256" key="1">
    <source>
        <dbReference type="ARBA" id="ARBA00004651"/>
    </source>
</evidence>
<comment type="similarity">
    <text evidence="2">Belongs to the UPF0718 family.</text>
</comment>
<evidence type="ECO:0000256" key="5">
    <source>
        <dbReference type="ARBA" id="ARBA00022989"/>
    </source>
</evidence>
<feature type="transmembrane region" description="Helical" evidence="7">
    <location>
        <begin position="311"/>
        <end position="334"/>
    </location>
</feature>
<keyword evidence="3" id="KW-1003">Cell membrane</keyword>
<proteinExistence type="inferred from homology"/>
<evidence type="ECO:0000256" key="6">
    <source>
        <dbReference type="ARBA" id="ARBA00023136"/>
    </source>
</evidence>
<dbReference type="InterPro" id="IPR052923">
    <property type="entry name" value="UPF0718"/>
</dbReference>
<dbReference type="Proteomes" id="UP001377337">
    <property type="component" value="Chromosome"/>
</dbReference>
<evidence type="ECO:0000256" key="3">
    <source>
        <dbReference type="ARBA" id="ARBA00022475"/>
    </source>
</evidence>
<feature type="transmembrane region" description="Helical" evidence="7">
    <location>
        <begin position="12"/>
        <end position="28"/>
    </location>
</feature>
<name>A0ABZ2NE34_9BACI</name>
<organism evidence="8 9">
    <name type="scientific">Metabacillus sediminis</name>
    <dbReference type="NCBI Taxonomy" id="3117746"/>
    <lineage>
        <taxon>Bacteria</taxon>
        <taxon>Bacillati</taxon>
        <taxon>Bacillota</taxon>
        <taxon>Bacilli</taxon>
        <taxon>Bacillales</taxon>
        <taxon>Bacillaceae</taxon>
        <taxon>Metabacillus</taxon>
    </lineage>
</organism>
<dbReference type="PANTHER" id="PTHR34184">
    <property type="entry name" value="UPF0718 PROTEIN YCGR"/>
    <property type="match status" value="1"/>
</dbReference>
<feature type="transmembrane region" description="Helical" evidence="7">
    <location>
        <begin position="85"/>
        <end position="111"/>
    </location>
</feature>
<accession>A0ABZ2NE34</accession>
<dbReference type="InterPro" id="IPR005524">
    <property type="entry name" value="DUF318"/>
</dbReference>
<evidence type="ECO:0000313" key="9">
    <source>
        <dbReference type="Proteomes" id="UP001377337"/>
    </source>
</evidence>
<evidence type="ECO:0000313" key="8">
    <source>
        <dbReference type="EMBL" id="WXB95994.1"/>
    </source>
</evidence>
<evidence type="ECO:0000256" key="7">
    <source>
        <dbReference type="SAM" id="Phobius"/>
    </source>
</evidence>
<keyword evidence="6 7" id="KW-0472">Membrane</keyword>
<dbReference type="RefSeq" id="WP_338777735.1">
    <property type="nucleotide sequence ID" value="NZ_CP147407.1"/>
</dbReference>
<reference evidence="8 9" key="1">
    <citation type="submission" date="2024-02" db="EMBL/GenBank/DDBJ databases">
        <title>Seven novel Bacillus-like species.</title>
        <authorList>
            <person name="Liu G."/>
        </authorList>
    </citation>
    <scope>NUCLEOTIDE SEQUENCE [LARGE SCALE GENOMIC DNA]</scope>
    <source>
        <strain evidence="8 9">FJAT-52054</strain>
    </source>
</reference>
<keyword evidence="4 7" id="KW-0812">Transmembrane</keyword>
<dbReference type="EMBL" id="CP147407">
    <property type="protein sequence ID" value="WXB95994.1"/>
    <property type="molecule type" value="Genomic_DNA"/>
</dbReference>
<dbReference type="Pfam" id="PF03773">
    <property type="entry name" value="ArsP_1"/>
    <property type="match status" value="1"/>
</dbReference>
<feature type="transmembrane region" description="Helical" evidence="7">
    <location>
        <begin position="153"/>
        <end position="175"/>
    </location>
</feature>
<dbReference type="PANTHER" id="PTHR34184:SF4">
    <property type="entry name" value="UPF0718 PROTEIN YCGR"/>
    <property type="match status" value="1"/>
</dbReference>
<keyword evidence="9" id="KW-1185">Reference proteome</keyword>
<feature type="transmembrane region" description="Helical" evidence="7">
    <location>
        <begin position="123"/>
        <end position="146"/>
    </location>
</feature>
<feature type="transmembrane region" description="Helical" evidence="7">
    <location>
        <begin position="270"/>
        <end position="291"/>
    </location>
</feature>
<comment type="subcellular location">
    <subcellularLocation>
        <location evidence="1">Cell membrane</location>
        <topology evidence="1">Multi-pass membrane protein</topology>
    </subcellularLocation>
</comment>
<evidence type="ECO:0000256" key="4">
    <source>
        <dbReference type="ARBA" id="ARBA00022692"/>
    </source>
</evidence>